<proteinExistence type="predicted"/>
<dbReference type="Proteomes" id="UP000010321">
    <property type="component" value="Unassembled WGS sequence"/>
</dbReference>
<gene>
    <name evidence="1" type="ORF">HMPREF9445_03042</name>
</gene>
<evidence type="ECO:0000313" key="2">
    <source>
        <dbReference type="Proteomes" id="UP000010321"/>
    </source>
</evidence>
<comment type="caution">
    <text evidence="1">The sequence shown here is derived from an EMBL/GenBank/DDBJ whole genome shotgun (WGS) entry which is preliminary data.</text>
</comment>
<sequence>METVSVKLVMFKSDKENFFLSYCAATHDFASKGKTVEATIASAKVWLIQLLENRLAYKNLQDYGWEVSENSAKPPIFADEELVCLTEKIHSTKIKEPIIVTINVELPKAQKTL</sequence>
<evidence type="ECO:0000313" key="1">
    <source>
        <dbReference type="EMBL" id="EGF49670.1"/>
    </source>
</evidence>
<keyword evidence="2" id="KW-1185">Reference proteome</keyword>
<dbReference type="EMBL" id="AFBM01000031">
    <property type="protein sequence ID" value="EGF49670.1"/>
    <property type="molecule type" value="Genomic_DNA"/>
</dbReference>
<organism evidence="1 2">
    <name type="scientific">Bacteroides clarus YIT 12056</name>
    <dbReference type="NCBI Taxonomy" id="762984"/>
    <lineage>
        <taxon>Bacteria</taxon>
        <taxon>Pseudomonadati</taxon>
        <taxon>Bacteroidota</taxon>
        <taxon>Bacteroidia</taxon>
        <taxon>Bacteroidales</taxon>
        <taxon>Bacteroidaceae</taxon>
        <taxon>Bacteroides</taxon>
    </lineage>
</organism>
<name>A0ABN0CK35_9BACE</name>
<reference evidence="1 2" key="1">
    <citation type="submission" date="2011-02" db="EMBL/GenBank/DDBJ databases">
        <authorList>
            <person name="Weinstock G."/>
            <person name="Sodergren E."/>
            <person name="Clifton S."/>
            <person name="Fulton L."/>
            <person name="Fulton B."/>
            <person name="Courtney L."/>
            <person name="Fronick C."/>
            <person name="Harrison M."/>
            <person name="Strong C."/>
            <person name="Farmer C."/>
            <person name="Delahaunty K."/>
            <person name="Markovic C."/>
            <person name="Hall O."/>
            <person name="Minx P."/>
            <person name="Tomlinson C."/>
            <person name="Mitreva M."/>
            <person name="Hou S."/>
            <person name="Chen J."/>
            <person name="Wollam A."/>
            <person name="Pepin K.H."/>
            <person name="Johnson M."/>
            <person name="Bhonagiri V."/>
            <person name="Zhang X."/>
            <person name="Suruliraj S."/>
            <person name="Warren W."/>
            <person name="Chinwalla A."/>
            <person name="Mardis E.R."/>
            <person name="Wilson R.K."/>
        </authorList>
    </citation>
    <scope>NUCLEOTIDE SEQUENCE [LARGE SCALE GENOMIC DNA]</scope>
    <source>
        <strain evidence="1 2">YIT 12056</strain>
    </source>
</reference>
<protein>
    <submittedName>
        <fullName evidence="1">Uncharacterized protein</fullName>
    </submittedName>
</protein>
<dbReference type="RefSeq" id="WP_009123102.1">
    <property type="nucleotide sequence ID" value="NZ_FQWK01000001.1"/>
</dbReference>
<accession>A0ABN0CK35</accession>